<keyword evidence="1" id="KW-1133">Transmembrane helix</keyword>
<evidence type="ECO:0000313" key="3">
    <source>
        <dbReference type="Proteomes" id="UP000492821"/>
    </source>
</evidence>
<accession>A0A7E4W9A2</accession>
<dbReference type="Gene3D" id="3.40.50.150">
    <property type="entry name" value="Vaccinia Virus protein VP39"/>
    <property type="match status" value="1"/>
</dbReference>
<reference evidence="4" key="2">
    <citation type="submission" date="2020-10" db="UniProtKB">
        <authorList>
            <consortium name="WormBaseParasite"/>
        </authorList>
    </citation>
    <scope>IDENTIFICATION</scope>
</reference>
<keyword evidence="1" id="KW-0812">Transmembrane</keyword>
<keyword evidence="3" id="KW-1185">Reference proteome</keyword>
<evidence type="ECO:0000313" key="4">
    <source>
        <dbReference type="WBParaSite" id="Pan_g858.t1"/>
    </source>
</evidence>
<evidence type="ECO:0000256" key="1">
    <source>
        <dbReference type="SAM" id="Phobius"/>
    </source>
</evidence>
<reference evidence="3" key="1">
    <citation type="journal article" date="2013" name="Genetics">
        <title>The draft genome and transcriptome of Panagrellus redivivus are shaped by the harsh demands of a free-living lifestyle.</title>
        <authorList>
            <person name="Srinivasan J."/>
            <person name="Dillman A.R."/>
            <person name="Macchietto M.G."/>
            <person name="Heikkinen L."/>
            <person name="Lakso M."/>
            <person name="Fracchia K.M."/>
            <person name="Antoshechkin I."/>
            <person name="Mortazavi A."/>
            <person name="Wong G."/>
            <person name="Sternberg P.W."/>
        </authorList>
    </citation>
    <scope>NUCLEOTIDE SEQUENCE [LARGE SCALE GENOMIC DNA]</scope>
    <source>
        <strain evidence="3">MT8872</strain>
    </source>
</reference>
<sequence>MKHAQYIRYFAVFVFSCVVLYFIIPSSNNVSSVDQEAAYASRLTKYSALRTCQLNGPTTNAKEFAENYQSCIEKHLPKTNFEYFNMGRFHEKKVFLPLVKESSAAQNCNFLTIGIGGDVLVETEFKLAHPECKIFGVEASPDQVAGFEEFGTVIPYGVGVKNETINLVLRKAGKYVHKDVEVVAMQNLLDRYLGTRFVHYATIDIEGAEYAILKALLSGNALYNEGIVVCQIDAELHGFNADGSNIIDLMKAYAVETSQYIPVANSPFLTHQKVTFVNVENERCREAFNLDTIGI</sequence>
<dbReference type="InterPro" id="IPR006342">
    <property type="entry name" value="FkbM_mtfrase"/>
</dbReference>
<dbReference type="WBParaSite" id="Pan_g858.t1">
    <property type="protein sequence ID" value="Pan_g858.t1"/>
    <property type="gene ID" value="Pan_g858"/>
</dbReference>
<organism evidence="3 4">
    <name type="scientific">Panagrellus redivivus</name>
    <name type="common">Microworm</name>
    <dbReference type="NCBI Taxonomy" id="6233"/>
    <lineage>
        <taxon>Eukaryota</taxon>
        <taxon>Metazoa</taxon>
        <taxon>Ecdysozoa</taxon>
        <taxon>Nematoda</taxon>
        <taxon>Chromadorea</taxon>
        <taxon>Rhabditida</taxon>
        <taxon>Tylenchina</taxon>
        <taxon>Panagrolaimomorpha</taxon>
        <taxon>Panagrolaimoidea</taxon>
        <taxon>Panagrolaimidae</taxon>
        <taxon>Panagrellus</taxon>
    </lineage>
</organism>
<evidence type="ECO:0000259" key="2">
    <source>
        <dbReference type="Pfam" id="PF05050"/>
    </source>
</evidence>
<dbReference type="PANTHER" id="PTHR22989">
    <property type="entry name" value="UNCHARACTERIZED DUF13 C.ELEGANS"/>
    <property type="match status" value="1"/>
</dbReference>
<keyword evidence="1" id="KW-0472">Membrane</keyword>
<name>A0A7E4W9A2_PANRE</name>
<proteinExistence type="predicted"/>
<protein>
    <submittedName>
        <fullName evidence="4">Methyltransf_21 domain-containing protein</fullName>
    </submittedName>
</protein>
<feature type="transmembrane region" description="Helical" evidence="1">
    <location>
        <begin position="7"/>
        <end position="24"/>
    </location>
</feature>
<dbReference type="PANTHER" id="PTHR22989:SF3">
    <property type="entry name" value="METHYLTRANSFERASE FKBM DOMAIN-CONTAINING PROTEIN"/>
    <property type="match status" value="1"/>
</dbReference>
<dbReference type="InterPro" id="IPR029063">
    <property type="entry name" value="SAM-dependent_MTases_sf"/>
</dbReference>
<feature type="domain" description="Methyltransferase FkbM" evidence="2">
    <location>
        <begin position="90"/>
        <end position="253"/>
    </location>
</feature>
<dbReference type="AlphaFoldDB" id="A0A7E4W9A2"/>
<dbReference type="Pfam" id="PF05050">
    <property type="entry name" value="Methyltransf_21"/>
    <property type="match status" value="1"/>
</dbReference>
<dbReference type="Proteomes" id="UP000492821">
    <property type="component" value="Unassembled WGS sequence"/>
</dbReference>